<feature type="domain" description="Gamma tubulin complex component C-terminal" evidence="1">
    <location>
        <begin position="30"/>
        <end position="101"/>
    </location>
</feature>
<organism evidence="2">
    <name type="scientific">Craspedostauros australis</name>
    <dbReference type="NCBI Taxonomy" id="1486917"/>
    <lineage>
        <taxon>Eukaryota</taxon>
        <taxon>Sar</taxon>
        <taxon>Stramenopiles</taxon>
        <taxon>Ochrophyta</taxon>
        <taxon>Bacillariophyta</taxon>
        <taxon>Bacillariophyceae</taxon>
        <taxon>Bacillariophycidae</taxon>
        <taxon>Naviculales</taxon>
        <taxon>Naviculaceae</taxon>
        <taxon>Craspedostauros</taxon>
    </lineage>
</organism>
<sequence length="118" mass="13098">MDLAAERQTAVQANLNVGVVSKDKRSLHQSLTRLREETVSLTLRQSYRVDREVSSPAYQQMIHQFGEVFTTDLADFMTHLNSHTATGVMANLGVRLDYNGFVAASIAARSTPTAARMR</sequence>
<dbReference type="EMBL" id="HBEF01007414">
    <property type="protein sequence ID" value="CAD8332521.1"/>
    <property type="molecule type" value="Transcribed_RNA"/>
</dbReference>
<dbReference type="AlphaFoldDB" id="A0A7R9ZK22"/>
<name>A0A7R9ZK22_9STRA</name>
<evidence type="ECO:0000259" key="1">
    <source>
        <dbReference type="Pfam" id="PF04130"/>
    </source>
</evidence>
<protein>
    <recommendedName>
        <fullName evidence="1">Gamma tubulin complex component C-terminal domain-containing protein</fullName>
    </recommendedName>
</protein>
<proteinExistence type="predicted"/>
<evidence type="ECO:0000313" key="2">
    <source>
        <dbReference type="EMBL" id="CAD8332521.1"/>
    </source>
</evidence>
<reference evidence="2" key="1">
    <citation type="submission" date="2021-01" db="EMBL/GenBank/DDBJ databases">
        <authorList>
            <person name="Corre E."/>
            <person name="Pelletier E."/>
            <person name="Niang G."/>
            <person name="Scheremetjew M."/>
            <person name="Finn R."/>
            <person name="Kale V."/>
            <person name="Holt S."/>
            <person name="Cochrane G."/>
            <person name="Meng A."/>
            <person name="Brown T."/>
            <person name="Cohen L."/>
        </authorList>
    </citation>
    <scope>NUCLEOTIDE SEQUENCE</scope>
    <source>
        <strain evidence="2">CCMP3328</strain>
    </source>
</reference>
<gene>
    <name evidence="2" type="ORF">CAUS1442_LOCUS4622</name>
</gene>
<dbReference type="GO" id="GO:0043015">
    <property type="term" value="F:gamma-tubulin binding"/>
    <property type="evidence" value="ECO:0007669"/>
    <property type="project" value="InterPro"/>
</dbReference>
<dbReference type="InterPro" id="IPR040457">
    <property type="entry name" value="GCP_C"/>
</dbReference>
<dbReference type="Pfam" id="PF04130">
    <property type="entry name" value="GCP_C_terminal"/>
    <property type="match status" value="1"/>
</dbReference>
<accession>A0A7R9ZK22</accession>